<evidence type="ECO:0000313" key="2">
    <source>
        <dbReference type="EMBL" id="NDV34344.1"/>
    </source>
</evidence>
<dbReference type="InterPro" id="IPR011333">
    <property type="entry name" value="SKP1/BTB/POZ_sf"/>
</dbReference>
<proteinExistence type="predicted"/>
<dbReference type="Pfam" id="PF02214">
    <property type="entry name" value="BTB_2"/>
    <property type="match status" value="1"/>
</dbReference>
<dbReference type="Gene3D" id="3.30.710.10">
    <property type="entry name" value="Potassium Channel Kv1.1, Chain A"/>
    <property type="match status" value="1"/>
</dbReference>
<feature type="domain" description="Potassium channel tetramerisation-type BTB" evidence="1">
    <location>
        <begin position="1"/>
        <end position="81"/>
    </location>
</feature>
<name>A0A6B2LBI7_9EUKA</name>
<accession>A0A6B2LBI7</accession>
<protein>
    <recommendedName>
        <fullName evidence="1">Potassium channel tetramerisation-type BTB domain-containing protein</fullName>
    </recommendedName>
</protein>
<dbReference type="PANTHER" id="PTHR14499">
    <property type="entry name" value="POTASSIUM CHANNEL TETRAMERIZATION DOMAIN-CONTAINING"/>
    <property type="match status" value="1"/>
</dbReference>
<organism evidence="2">
    <name type="scientific">Arcella intermedia</name>
    <dbReference type="NCBI Taxonomy" id="1963864"/>
    <lineage>
        <taxon>Eukaryota</taxon>
        <taxon>Amoebozoa</taxon>
        <taxon>Tubulinea</taxon>
        <taxon>Elardia</taxon>
        <taxon>Arcellinida</taxon>
        <taxon>Sphaerothecina</taxon>
        <taxon>Arcellidae</taxon>
        <taxon>Arcella</taxon>
    </lineage>
</organism>
<dbReference type="GO" id="GO:0051260">
    <property type="term" value="P:protein homooligomerization"/>
    <property type="evidence" value="ECO:0007669"/>
    <property type="project" value="InterPro"/>
</dbReference>
<dbReference type="EMBL" id="GIBP01005375">
    <property type="protein sequence ID" value="NDV34344.1"/>
    <property type="molecule type" value="Transcribed_RNA"/>
</dbReference>
<dbReference type="SUPFAM" id="SSF54695">
    <property type="entry name" value="POZ domain"/>
    <property type="match status" value="1"/>
</dbReference>
<dbReference type="InterPro" id="IPR003131">
    <property type="entry name" value="T1-type_BTB"/>
</dbReference>
<dbReference type="AlphaFoldDB" id="A0A6B2LBI7"/>
<dbReference type="PANTHER" id="PTHR14499:SF145">
    <property type="entry name" value="POTASSIUM CHANNEL REGULATORY PROTEIN-LIKE"/>
    <property type="match status" value="1"/>
</dbReference>
<evidence type="ECO:0000259" key="1">
    <source>
        <dbReference type="Pfam" id="PF02214"/>
    </source>
</evidence>
<sequence>MNVGGQYYCTSIETLRRFPQSMLGLMFSGRYPTAKDMDGKYFIDRDGPAFGVILNFLRTDRVFLGTVEPSLVYAEAEYYRLPLVPEWEVDVEVQTQIPLDLEGEKSIVSLLRKATLSPWYAFAQQTIHDNMPKLVSVLSRGSQQNGSFGASLALYQNEKKKNTLSTSWKTEGPESVVSWFDLILYLEKVAQPLVEIWCHYLKRQGFVSIAYRKKTHPVLHWCINLEWNTTTIEYEGRGEVHHGTGTHNA</sequence>
<reference evidence="2" key="1">
    <citation type="journal article" date="2020" name="J. Eukaryot. Microbiol.">
        <title>De novo Sequencing, Assembly and Annotation of the Transcriptome for the Free-Living Testate Amoeba Arcella intermedia.</title>
        <authorList>
            <person name="Ribeiro G.M."/>
            <person name="Porfirio-Sousa A.L."/>
            <person name="Maurer-Alcala X.X."/>
            <person name="Katz L.A."/>
            <person name="Lahr D.J.G."/>
        </authorList>
    </citation>
    <scope>NUCLEOTIDE SEQUENCE</scope>
</reference>